<evidence type="ECO:0000313" key="16">
    <source>
        <dbReference type="EMBL" id="DBA32106.1"/>
    </source>
</evidence>
<keyword evidence="4" id="KW-0597">Phosphoprotein</keyword>
<dbReference type="InterPro" id="IPR018944">
    <property type="entry name" value="DNA_pol_lambd_fingers_domain"/>
</dbReference>
<evidence type="ECO:0000256" key="6">
    <source>
        <dbReference type="ARBA" id="ARBA00022695"/>
    </source>
</evidence>
<dbReference type="FunFam" id="1.10.150.110:FF:000003">
    <property type="entry name" value="DNA polymerase mu"/>
    <property type="match status" value="1"/>
</dbReference>
<gene>
    <name evidence="16" type="ORF">GDO54_007855</name>
</gene>
<evidence type="ECO:0000256" key="9">
    <source>
        <dbReference type="ARBA" id="ARBA00023172"/>
    </source>
</evidence>
<dbReference type="GO" id="GO:0006310">
    <property type="term" value="P:DNA recombination"/>
    <property type="evidence" value="ECO:0007669"/>
    <property type="project" value="UniProtKB-KW"/>
</dbReference>
<evidence type="ECO:0000256" key="7">
    <source>
        <dbReference type="ARBA" id="ARBA00022723"/>
    </source>
</evidence>
<dbReference type="Pfam" id="PF14791">
    <property type="entry name" value="DNA_pol_B_thumb"/>
    <property type="match status" value="1"/>
</dbReference>
<comment type="caution">
    <text evidence="16">The sequence shown here is derived from an EMBL/GenBank/DDBJ whole genome shotgun (WGS) entry which is preliminary data.</text>
</comment>
<evidence type="ECO:0000256" key="10">
    <source>
        <dbReference type="ARBA" id="ARBA00023242"/>
    </source>
</evidence>
<dbReference type="Gene3D" id="3.30.460.10">
    <property type="entry name" value="Beta Polymerase, domain 2"/>
    <property type="match status" value="1"/>
</dbReference>
<dbReference type="PIRSF" id="PIRSF000817">
    <property type="entry name" value="DNA_NT"/>
    <property type="match status" value="1"/>
</dbReference>
<sequence>MFPIPLKKRKKEIPVPAHPEVSAGLFPGVSIFLVERRMGAARRGFLTALAQRKGFTVAQDYSDEVTHVVSEQNSLTEVLGWIERKTGRQVQCTGEQKSPHFLDIGWFTESMSSGKPVPVDARHCLQDERTPSSTAKTDHSAVLPYACQRRTPLIHHNSQITDVLEILAQAASFQASEVRFLGFTRAASMLKSLPYKLQSVEETENLLWCGGHCKSVIQEILEDGVCREAEEIKASKHYQCMKLLTSIFGVGVRTAEQWYKDGVRRLDDLKDPKFKLTAEQRAGLEHYADLQLPVTREEAERMQCMIREALQTFVPDIQITMTGGFRRGKQQGHDVDFLITHPDDNALTGVLKKAMDWMDGKGLLLYRHLKERSHAPYKVNRNMDGHETCYSIFALPVGDLKSECELEASGVVHRTGSGVTSPIWKAIRVDLVVTPFLEYPYALLGWTGSKHFERELRRYSWQEKKMTLTSHGLFNGEKKCLILATSEEEIFAHLGLEYVPPSHRNA</sequence>
<proteinExistence type="inferred from homology"/>
<dbReference type="CDD" id="cd00141">
    <property type="entry name" value="NT_POLXc"/>
    <property type="match status" value="1"/>
</dbReference>
<dbReference type="InterPro" id="IPR002054">
    <property type="entry name" value="DNA-dir_DNA_pol_X"/>
</dbReference>
<keyword evidence="9" id="KW-0233">DNA recombination</keyword>
<dbReference type="Pfam" id="PF00533">
    <property type="entry name" value="BRCT"/>
    <property type="match status" value="1"/>
</dbReference>
<dbReference type="AlphaFoldDB" id="A0AAV3B466"/>
<evidence type="ECO:0000256" key="5">
    <source>
        <dbReference type="ARBA" id="ARBA00022679"/>
    </source>
</evidence>
<evidence type="ECO:0000256" key="12">
    <source>
        <dbReference type="ARBA" id="ARBA00071509"/>
    </source>
</evidence>
<organism evidence="16 17">
    <name type="scientific">Pyxicephalus adspersus</name>
    <name type="common">African bullfrog</name>
    <dbReference type="NCBI Taxonomy" id="30357"/>
    <lineage>
        <taxon>Eukaryota</taxon>
        <taxon>Metazoa</taxon>
        <taxon>Chordata</taxon>
        <taxon>Craniata</taxon>
        <taxon>Vertebrata</taxon>
        <taxon>Euteleostomi</taxon>
        <taxon>Amphibia</taxon>
        <taxon>Batrachia</taxon>
        <taxon>Anura</taxon>
        <taxon>Neobatrachia</taxon>
        <taxon>Ranoidea</taxon>
        <taxon>Pyxicephalidae</taxon>
        <taxon>Pyxicephalinae</taxon>
        <taxon>Pyxicephalus</taxon>
    </lineage>
</organism>
<dbReference type="SUPFAM" id="SSF47802">
    <property type="entry name" value="DNA polymerase beta, N-terminal domain-like"/>
    <property type="match status" value="1"/>
</dbReference>
<comment type="similarity">
    <text evidence="3 13">Belongs to the DNA polymerase type-X family.</text>
</comment>
<dbReference type="InterPro" id="IPR027421">
    <property type="entry name" value="DNA_pol_lamdba_lyase_dom_sf"/>
</dbReference>
<dbReference type="InterPro" id="IPR027249">
    <property type="entry name" value="DNA/RNApol_mu"/>
</dbReference>
<keyword evidence="10 13" id="KW-0539">Nucleus</keyword>
<comment type="function">
    <text evidence="11">Gap-filling polymerase involved in repair of DNA double-strand breaks by non-homologous end joining (NHEJ). Participates in immunoglobulin (Ig) light chain gene rearrangement in V(D)J recombination.</text>
</comment>
<dbReference type="Gene3D" id="3.30.210.10">
    <property type="entry name" value="DNA polymerase, thumb domain"/>
    <property type="match status" value="1"/>
</dbReference>
<keyword evidence="5 13" id="KW-0808">Transferase</keyword>
<keyword evidence="7 13" id="KW-0479">Metal-binding</keyword>
<dbReference type="Gene3D" id="3.40.50.10190">
    <property type="entry name" value="BRCT domain"/>
    <property type="match status" value="1"/>
</dbReference>
<evidence type="ECO:0000256" key="11">
    <source>
        <dbReference type="ARBA" id="ARBA00054461"/>
    </source>
</evidence>
<dbReference type="InterPro" id="IPR043519">
    <property type="entry name" value="NT_sf"/>
</dbReference>
<evidence type="ECO:0000256" key="14">
    <source>
        <dbReference type="PIRSR" id="PIRSR000817-1"/>
    </source>
</evidence>
<accession>A0AAV3B466</accession>
<keyword evidence="6 13" id="KW-0548">Nucleotidyltransferase</keyword>
<dbReference type="InterPro" id="IPR028207">
    <property type="entry name" value="DNA_pol_B_palm_palm"/>
</dbReference>
<dbReference type="InterPro" id="IPR001357">
    <property type="entry name" value="BRCT_dom"/>
</dbReference>
<feature type="domain" description="BRCT" evidence="15">
    <location>
        <begin position="21"/>
        <end position="124"/>
    </location>
</feature>
<reference evidence="16" key="1">
    <citation type="thesis" date="2020" institute="ProQuest LLC" country="789 East Eisenhower Parkway, Ann Arbor, MI, USA">
        <title>Comparative Genomics and Chromosome Evolution.</title>
        <authorList>
            <person name="Mudd A.B."/>
        </authorList>
    </citation>
    <scope>NUCLEOTIDE SEQUENCE</scope>
    <source>
        <strain evidence="16">1538</strain>
        <tissue evidence="16">Blood</tissue>
    </source>
</reference>
<evidence type="ECO:0000256" key="2">
    <source>
        <dbReference type="ARBA" id="ARBA00004123"/>
    </source>
</evidence>
<dbReference type="EMBL" id="DYDO01000002">
    <property type="protein sequence ID" value="DBA32106.1"/>
    <property type="molecule type" value="Genomic_DNA"/>
</dbReference>
<dbReference type="FunFam" id="3.30.210.10:FF:000004">
    <property type="entry name" value="DNA-directed DNA/RNA polymerase mu"/>
    <property type="match status" value="1"/>
</dbReference>
<dbReference type="Gene3D" id="1.10.150.20">
    <property type="entry name" value="5' to 3' exonuclease, C-terminal subdomain"/>
    <property type="match status" value="1"/>
</dbReference>
<dbReference type="InterPro" id="IPR029398">
    <property type="entry name" value="PolB_thumb"/>
</dbReference>
<dbReference type="SUPFAM" id="SSF81585">
    <property type="entry name" value="PsbU/PolX domain-like"/>
    <property type="match status" value="1"/>
</dbReference>
<evidence type="ECO:0000256" key="4">
    <source>
        <dbReference type="ARBA" id="ARBA00022553"/>
    </source>
</evidence>
<dbReference type="PROSITE" id="PS50172">
    <property type="entry name" value="BRCT"/>
    <property type="match status" value="1"/>
</dbReference>
<dbReference type="Pfam" id="PF14792">
    <property type="entry name" value="DNA_pol_B_palm"/>
    <property type="match status" value="1"/>
</dbReference>
<evidence type="ECO:0000256" key="13">
    <source>
        <dbReference type="PIRNR" id="PIRNR000817"/>
    </source>
</evidence>
<evidence type="ECO:0000256" key="1">
    <source>
        <dbReference type="ARBA" id="ARBA00001946"/>
    </source>
</evidence>
<dbReference type="GO" id="GO:0005634">
    <property type="term" value="C:nucleus"/>
    <property type="evidence" value="ECO:0007669"/>
    <property type="project" value="UniProtKB-SubCell"/>
</dbReference>
<feature type="binding site" evidence="14">
    <location>
        <position position="336"/>
    </location>
    <ligand>
        <name>Mg(2+)</name>
        <dbReference type="ChEBI" id="CHEBI:18420"/>
    </ligand>
</feature>
<dbReference type="GO" id="GO:0046872">
    <property type="term" value="F:metal ion binding"/>
    <property type="evidence" value="ECO:0007669"/>
    <property type="project" value="UniProtKB-UniRule"/>
</dbReference>
<protein>
    <recommendedName>
        <fullName evidence="12 13">DNA-directed DNA/RNA polymerase mu</fullName>
        <ecNumber evidence="13">2.7.7.7</ecNumber>
    </recommendedName>
</protein>
<dbReference type="PRINTS" id="PR00871">
    <property type="entry name" value="DNAPOLXTDT"/>
</dbReference>
<comment type="cofactor">
    <cofactor evidence="1 13 14">
        <name>Mg(2+)</name>
        <dbReference type="ChEBI" id="CHEBI:18420"/>
    </cofactor>
</comment>
<dbReference type="GO" id="GO:0003887">
    <property type="term" value="F:DNA-directed DNA polymerase activity"/>
    <property type="evidence" value="ECO:0007669"/>
    <property type="project" value="UniProtKB-UniRule"/>
</dbReference>
<dbReference type="SUPFAM" id="SSF52113">
    <property type="entry name" value="BRCT domain"/>
    <property type="match status" value="1"/>
</dbReference>
<dbReference type="GO" id="GO:0006303">
    <property type="term" value="P:double-strand break repair via nonhomologous end joining"/>
    <property type="evidence" value="ECO:0007669"/>
    <property type="project" value="TreeGrafter"/>
</dbReference>
<dbReference type="PRINTS" id="PR00869">
    <property type="entry name" value="DNAPOLX"/>
</dbReference>
<keyword evidence="17" id="KW-1185">Reference proteome</keyword>
<dbReference type="SMART" id="SM00483">
    <property type="entry name" value="POLXc"/>
    <property type="match status" value="1"/>
</dbReference>
<dbReference type="InterPro" id="IPR022312">
    <property type="entry name" value="DNA_pol_X"/>
</dbReference>
<dbReference type="Proteomes" id="UP001181693">
    <property type="component" value="Unassembled WGS sequence"/>
</dbReference>
<dbReference type="Pfam" id="PF14716">
    <property type="entry name" value="HHH_8"/>
    <property type="match status" value="1"/>
</dbReference>
<feature type="binding site" evidence="14">
    <location>
        <position position="334"/>
    </location>
    <ligand>
        <name>Mg(2+)</name>
        <dbReference type="ChEBI" id="CHEBI:18420"/>
    </ligand>
</feature>
<dbReference type="InterPro" id="IPR019843">
    <property type="entry name" value="DNA_pol-X_BS"/>
</dbReference>
<dbReference type="Pfam" id="PF10391">
    <property type="entry name" value="DNA_pol_lambd_f"/>
    <property type="match status" value="1"/>
</dbReference>
<dbReference type="PANTHER" id="PTHR11276">
    <property type="entry name" value="DNA POLYMERASE TYPE-X FAMILY MEMBER"/>
    <property type="match status" value="1"/>
</dbReference>
<evidence type="ECO:0000259" key="15">
    <source>
        <dbReference type="PROSITE" id="PS50172"/>
    </source>
</evidence>
<dbReference type="InterPro" id="IPR001726">
    <property type="entry name" value="TdT/Mu"/>
</dbReference>
<dbReference type="FunFam" id="1.10.150.20:FF:000010">
    <property type="entry name" value="DNA polymerase lambda"/>
    <property type="match status" value="1"/>
</dbReference>
<comment type="subcellular location">
    <subcellularLocation>
        <location evidence="2 13">Nucleus</location>
    </subcellularLocation>
</comment>
<evidence type="ECO:0000313" key="17">
    <source>
        <dbReference type="Proteomes" id="UP001181693"/>
    </source>
</evidence>
<dbReference type="SUPFAM" id="SSF81301">
    <property type="entry name" value="Nucleotidyltransferase"/>
    <property type="match status" value="1"/>
</dbReference>
<evidence type="ECO:0000256" key="8">
    <source>
        <dbReference type="ARBA" id="ARBA00022842"/>
    </source>
</evidence>
<dbReference type="InterPro" id="IPR036420">
    <property type="entry name" value="BRCT_dom_sf"/>
</dbReference>
<dbReference type="EC" id="2.7.7.7" evidence="13"/>
<evidence type="ECO:0000256" key="3">
    <source>
        <dbReference type="ARBA" id="ARBA00008323"/>
    </source>
</evidence>
<comment type="catalytic activity">
    <reaction evidence="13">
        <text>DNA(n) + a 2'-deoxyribonucleoside 5'-triphosphate = DNA(n+1) + diphosphate</text>
        <dbReference type="Rhea" id="RHEA:22508"/>
        <dbReference type="Rhea" id="RHEA-COMP:17339"/>
        <dbReference type="Rhea" id="RHEA-COMP:17340"/>
        <dbReference type="ChEBI" id="CHEBI:33019"/>
        <dbReference type="ChEBI" id="CHEBI:61560"/>
        <dbReference type="ChEBI" id="CHEBI:173112"/>
        <dbReference type="EC" id="2.7.7.7"/>
    </reaction>
</comment>
<dbReference type="Gene3D" id="1.10.150.110">
    <property type="entry name" value="DNA polymerase beta, N-terminal domain-like"/>
    <property type="match status" value="1"/>
</dbReference>
<dbReference type="PROSITE" id="PS00522">
    <property type="entry name" value="DNA_POLYMERASE_X"/>
    <property type="match status" value="1"/>
</dbReference>
<name>A0AAV3B466_PYXAD</name>
<dbReference type="SMART" id="SM00292">
    <property type="entry name" value="BRCT"/>
    <property type="match status" value="1"/>
</dbReference>
<dbReference type="FunFam" id="3.40.50.10190:FF:000035">
    <property type="entry name" value="DNA-directed DNA/RNA polymerase mu"/>
    <property type="match status" value="1"/>
</dbReference>
<dbReference type="GO" id="GO:0003677">
    <property type="term" value="F:DNA binding"/>
    <property type="evidence" value="ECO:0007669"/>
    <property type="project" value="UniProtKB-UniRule"/>
</dbReference>
<dbReference type="InterPro" id="IPR037160">
    <property type="entry name" value="DNA_Pol_thumb_sf"/>
</dbReference>
<dbReference type="PIRSF" id="PIRSF501176">
    <property type="entry name" value="DNApol_mu"/>
    <property type="match status" value="1"/>
</dbReference>
<dbReference type="PANTHER" id="PTHR11276:SF24">
    <property type="entry name" value="DNA-DIRECTED DNA_RNA POLYMERASE MU"/>
    <property type="match status" value="1"/>
</dbReference>
<keyword evidence="8 13" id="KW-0460">Magnesium</keyword>
<feature type="binding site" evidence="14">
    <location>
        <position position="430"/>
    </location>
    <ligand>
        <name>Mg(2+)</name>
        <dbReference type="ChEBI" id="CHEBI:18420"/>
    </ligand>
</feature>
<dbReference type="InterPro" id="IPR010996">
    <property type="entry name" value="HHH_MUS81"/>
</dbReference>